<gene>
    <name evidence="1" type="ORF">CIB87_06790</name>
</gene>
<name>A0AA86HYI5_PRIMG</name>
<dbReference type="Proteomes" id="UP000253834">
    <property type="component" value="Chromosome"/>
</dbReference>
<reference evidence="1 2" key="1">
    <citation type="submission" date="2017-07" db="EMBL/GenBank/DDBJ databases">
        <title>Isolation and development of strain Bacillus megaterium SR7 for enhanced growth and metabolite production under supercritical carbon dioxide.</title>
        <authorList>
            <person name="Freedman A.J.E."/>
            <person name="Peet K.C."/>
            <person name="Boock J.T."/>
            <person name="Penn K."/>
            <person name="Prather K.L.J."/>
            <person name="Thompson J.R."/>
        </authorList>
    </citation>
    <scope>NUCLEOTIDE SEQUENCE [LARGE SCALE GENOMIC DNA]</scope>
    <source>
        <strain evidence="1 2">SR7</strain>
    </source>
</reference>
<evidence type="ECO:0000313" key="1">
    <source>
        <dbReference type="EMBL" id="AXI28727.1"/>
    </source>
</evidence>
<sequence>MKFTYFRNLNKNEKYPTNKRQLKLVFSIIEMDVSFGLVRKFEFDSRCPNKPNIFGNVVASISYSRDRTVLFSLYPLSIADYPNRASDDFNNQILLTIKQWLEGQINKPDTALLGYEQLVIEWTENEHLLHKVKLL</sequence>
<accession>A0AA86HYI5</accession>
<dbReference type="RefSeq" id="WP_114894955.1">
    <property type="nucleotide sequence ID" value="NZ_CP022674.1"/>
</dbReference>
<dbReference type="EMBL" id="CP022674">
    <property type="protein sequence ID" value="AXI28727.1"/>
    <property type="molecule type" value="Genomic_DNA"/>
</dbReference>
<evidence type="ECO:0000313" key="2">
    <source>
        <dbReference type="Proteomes" id="UP000253834"/>
    </source>
</evidence>
<dbReference type="AlphaFoldDB" id="A0AA86HYI5"/>
<protein>
    <submittedName>
        <fullName evidence="1">Uncharacterized protein</fullName>
    </submittedName>
</protein>
<organism evidence="1 2">
    <name type="scientific">Priestia megaterium</name>
    <name type="common">Bacillus megaterium</name>
    <dbReference type="NCBI Taxonomy" id="1404"/>
    <lineage>
        <taxon>Bacteria</taxon>
        <taxon>Bacillati</taxon>
        <taxon>Bacillota</taxon>
        <taxon>Bacilli</taxon>
        <taxon>Bacillales</taxon>
        <taxon>Bacillaceae</taxon>
        <taxon>Priestia</taxon>
    </lineage>
</organism>
<proteinExistence type="predicted"/>